<gene>
    <name evidence="3" type="ORF">CJ030_MR2G011922</name>
</gene>
<keyword evidence="1" id="KW-0175">Coiled coil</keyword>
<evidence type="ECO:0000256" key="2">
    <source>
        <dbReference type="SAM" id="MobiDB-lite"/>
    </source>
</evidence>
<evidence type="ECO:0000313" key="4">
    <source>
        <dbReference type="Proteomes" id="UP000516437"/>
    </source>
</evidence>
<keyword evidence="4" id="KW-1185">Reference proteome</keyword>
<dbReference type="Proteomes" id="UP000516437">
    <property type="component" value="Chromosome 2"/>
</dbReference>
<feature type="region of interest" description="Disordered" evidence="2">
    <location>
        <begin position="50"/>
        <end position="80"/>
    </location>
</feature>
<evidence type="ECO:0000313" key="3">
    <source>
        <dbReference type="EMBL" id="KAB1223185.1"/>
    </source>
</evidence>
<feature type="coiled-coil region" evidence="1">
    <location>
        <begin position="113"/>
        <end position="140"/>
    </location>
</feature>
<evidence type="ECO:0000256" key="1">
    <source>
        <dbReference type="SAM" id="Coils"/>
    </source>
</evidence>
<name>A0A6A1WD61_9ROSI</name>
<proteinExistence type="predicted"/>
<protein>
    <submittedName>
        <fullName evidence="3">Uncharacterized protein</fullName>
    </submittedName>
</protein>
<reference evidence="3 4" key="1">
    <citation type="journal article" date="2019" name="Plant Biotechnol. J.">
        <title>The red bayberry genome and genetic basis of sex determination.</title>
        <authorList>
            <person name="Jia H.M."/>
            <person name="Jia H.J."/>
            <person name="Cai Q.L."/>
            <person name="Wang Y."/>
            <person name="Zhao H.B."/>
            <person name="Yang W.F."/>
            <person name="Wang G.Y."/>
            <person name="Li Y.H."/>
            <person name="Zhan D.L."/>
            <person name="Shen Y.T."/>
            <person name="Niu Q.F."/>
            <person name="Chang L."/>
            <person name="Qiu J."/>
            <person name="Zhao L."/>
            <person name="Xie H.B."/>
            <person name="Fu W.Y."/>
            <person name="Jin J."/>
            <person name="Li X.W."/>
            <person name="Jiao Y."/>
            <person name="Zhou C.C."/>
            <person name="Tu T."/>
            <person name="Chai C.Y."/>
            <person name="Gao J.L."/>
            <person name="Fan L.J."/>
            <person name="van de Weg E."/>
            <person name="Wang J.Y."/>
            <person name="Gao Z.S."/>
        </authorList>
    </citation>
    <scope>NUCLEOTIDE SEQUENCE [LARGE SCALE GENOMIC DNA]</scope>
    <source>
        <tissue evidence="3">Leaves</tissue>
    </source>
</reference>
<sequence length="250" mass="27254">MPSLEQPNMLKAITVGGSGASTSVLFDEPSTSTTDVVGGFAIPPTLLARGKEQVTCPPSSDDSKYSDSKPPAPPTWRSRPYAQPVLNEEMMTGALRAPRHVKIDRITRVDVRLVVIRLKLRKLEGELESQQKLVEELQTVARGVRSQAQTYKARAADSFAAEKKDLEETPTGLNLRVAALSAAPTFPDHPAILVRRCIGAAMTVLEKAYKSEGSCFQVCKEGHAKEIYQHLIETLGTRGIHLPPAEDKTL</sequence>
<accession>A0A6A1WD61</accession>
<comment type="caution">
    <text evidence="3">The sequence shown here is derived from an EMBL/GenBank/DDBJ whole genome shotgun (WGS) entry which is preliminary data.</text>
</comment>
<dbReference type="EMBL" id="RXIC02000020">
    <property type="protein sequence ID" value="KAB1223185.1"/>
    <property type="molecule type" value="Genomic_DNA"/>
</dbReference>
<dbReference type="AlphaFoldDB" id="A0A6A1WD61"/>
<organism evidence="3 4">
    <name type="scientific">Morella rubra</name>
    <name type="common">Chinese bayberry</name>
    <dbReference type="NCBI Taxonomy" id="262757"/>
    <lineage>
        <taxon>Eukaryota</taxon>
        <taxon>Viridiplantae</taxon>
        <taxon>Streptophyta</taxon>
        <taxon>Embryophyta</taxon>
        <taxon>Tracheophyta</taxon>
        <taxon>Spermatophyta</taxon>
        <taxon>Magnoliopsida</taxon>
        <taxon>eudicotyledons</taxon>
        <taxon>Gunneridae</taxon>
        <taxon>Pentapetalae</taxon>
        <taxon>rosids</taxon>
        <taxon>fabids</taxon>
        <taxon>Fagales</taxon>
        <taxon>Myricaceae</taxon>
        <taxon>Morella</taxon>
    </lineage>
</organism>